<dbReference type="PANTHER" id="PTHR24421:SF59">
    <property type="entry name" value="OXYGEN SENSOR HISTIDINE KINASE NREB"/>
    <property type="match status" value="1"/>
</dbReference>
<keyword evidence="2" id="KW-0808">Transferase</keyword>
<dbReference type="Gene3D" id="1.20.5.1930">
    <property type="match status" value="1"/>
</dbReference>
<dbReference type="PROSITE" id="PS50109">
    <property type="entry name" value="HIS_KIN"/>
    <property type="match status" value="1"/>
</dbReference>
<proteinExistence type="predicted"/>
<dbReference type="InterPro" id="IPR042240">
    <property type="entry name" value="CHASE_sf"/>
</dbReference>
<evidence type="ECO:0000256" key="7">
    <source>
        <dbReference type="ARBA" id="ARBA00023136"/>
    </source>
</evidence>
<comment type="subcellular location">
    <subcellularLocation>
        <location evidence="1">Membrane</location>
    </subcellularLocation>
</comment>
<dbReference type="CDD" id="cd16917">
    <property type="entry name" value="HATPase_UhpB-NarQ-NarX-like"/>
    <property type="match status" value="1"/>
</dbReference>
<dbReference type="Pfam" id="PF03924">
    <property type="entry name" value="CHASE"/>
    <property type="match status" value="1"/>
</dbReference>
<reference evidence="12 13" key="1">
    <citation type="submission" date="2022-08" db="EMBL/GenBank/DDBJ databases">
        <title>Reclassification of Massilia species as members of the genera Telluria, Duganella, Pseudoduganella, Mokoshia gen. nov. and Zemynaea gen. nov. using orthogonal and non-orthogonal genome-based approaches.</title>
        <authorList>
            <person name="Bowman J.P."/>
        </authorList>
    </citation>
    <scope>NUCLEOTIDE SEQUENCE [LARGE SCALE GENOMIC DNA]</scope>
    <source>
        <strain evidence="12 13">JCM 31607</strain>
    </source>
</reference>
<evidence type="ECO:0000256" key="1">
    <source>
        <dbReference type="ARBA" id="ARBA00004370"/>
    </source>
</evidence>
<dbReference type="InterPro" id="IPR011712">
    <property type="entry name" value="Sig_transdc_His_kin_sub3_dim/P"/>
</dbReference>
<dbReference type="InterPro" id="IPR003594">
    <property type="entry name" value="HATPase_dom"/>
</dbReference>
<evidence type="ECO:0000313" key="12">
    <source>
        <dbReference type="EMBL" id="MCS0608444.1"/>
    </source>
</evidence>
<organism evidence="12 13">
    <name type="scientific">Massilia solisilvae</name>
    <dbReference type="NCBI Taxonomy" id="1811225"/>
    <lineage>
        <taxon>Bacteria</taxon>
        <taxon>Pseudomonadati</taxon>
        <taxon>Pseudomonadota</taxon>
        <taxon>Betaproteobacteria</taxon>
        <taxon>Burkholderiales</taxon>
        <taxon>Oxalobacteraceae</taxon>
        <taxon>Telluria group</taxon>
        <taxon>Massilia</taxon>
    </lineage>
</organism>
<evidence type="ECO:0000256" key="9">
    <source>
        <dbReference type="SAM" id="Phobius"/>
    </source>
</evidence>
<dbReference type="Pfam" id="PF02518">
    <property type="entry name" value="HATPase_c"/>
    <property type="match status" value="1"/>
</dbReference>
<sequence length="619" mass="68899">MPILLRVLKANLAKTRFWIGAALSLSAGAALFYLTTTTIEADASSRFRSMARIASYTIGSRVKSYTDVLRGTAGLFRANPKTTAEQFHDYVAQLGLAQNFPGIEVINFAEYIDENRRPALEQQIRDRLHALGADRPDFAIKSRGPGSTYTVLTLIEPIQPAAIERFGMDLEWRKYTSRTLADSRDNNAIAASGTRIPILSGPNRHGLAMRLPVYRPGMPIDTVAQRRAAYFGSVGIGFGVNNLIAGVLETLPIKGTRLTVTDMTPVPAEQNAPQQPLLLFDSSYGDADEPPPWLVWRSTVLHVRLPIEFNKRVWMTDFSIPVRNLYSRFDAYYPWLAAMAGIITAALLYALFQALATSRRHAIQLAQEMTRELRSSQSKLQASHEKLRRLAAHTEQIKERERKRIAREIHDDLGQSLLAVRIDAEMLASRTRSHTRLHTRAESTLQQIDATIQSVRHIINDLRPNVLDLGLSAAVDWQVADFRRRTGIACHLIENETDLKVDDQCATALFRILQESLSNISRHARASEVHIELHLHENVLSMAVHDNGIGLQPGSRNRPGSFGLVGIEERVSILGGTFSITSESRIGTTLLVKVPVSSQPSLSRPPSKEVHTKSEKLPV</sequence>
<feature type="compositionally biased region" description="Basic and acidic residues" evidence="8">
    <location>
        <begin position="606"/>
        <end position="619"/>
    </location>
</feature>
<feature type="region of interest" description="Disordered" evidence="8">
    <location>
        <begin position="597"/>
        <end position="619"/>
    </location>
</feature>
<keyword evidence="13" id="KW-1185">Reference proteome</keyword>
<evidence type="ECO:0000259" key="11">
    <source>
        <dbReference type="PROSITE" id="PS50839"/>
    </source>
</evidence>
<dbReference type="InterPro" id="IPR005467">
    <property type="entry name" value="His_kinase_dom"/>
</dbReference>
<dbReference type="SUPFAM" id="SSF55874">
    <property type="entry name" value="ATPase domain of HSP90 chaperone/DNA topoisomerase II/histidine kinase"/>
    <property type="match status" value="1"/>
</dbReference>
<dbReference type="EMBL" id="JANUGV010000002">
    <property type="protein sequence ID" value="MCS0608444.1"/>
    <property type="molecule type" value="Genomic_DNA"/>
</dbReference>
<accession>A0ABT2BIX2</accession>
<keyword evidence="3 9" id="KW-0812">Transmembrane</keyword>
<evidence type="ECO:0000256" key="6">
    <source>
        <dbReference type="ARBA" id="ARBA00023012"/>
    </source>
</evidence>
<protein>
    <submittedName>
        <fullName evidence="12">CHASE domain-containing protein</fullName>
    </submittedName>
</protein>
<keyword evidence="4" id="KW-0418">Kinase</keyword>
<dbReference type="RefSeq" id="WP_258856142.1">
    <property type="nucleotide sequence ID" value="NZ_JANUGV010000002.1"/>
</dbReference>
<keyword evidence="6" id="KW-0902">Two-component regulatory system</keyword>
<evidence type="ECO:0000313" key="13">
    <source>
        <dbReference type="Proteomes" id="UP001205861"/>
    </source>
</evidence>
<dbReference type="PANTHER" id="PTHR24421">
    <property type="entry name" value="NITRATE/NITRITE SENSOR PROTEIN NARX-RELATED"/>
    <property type="match status" value="1"/>
</dbReference>
<dbReference type="Proteomes" id="UP001205861">
    <property type="component" value="Unassembled WGS sequence"/>
</dbReference>
<gene>
    <name evidence="12" type="ORF">NX773_09745</name>
</gene>
<feature type="transmembrane region" description="Helical" evidence="9">
    <location>
        <begin position="332"/>
        <end position="352"/>
    </location>
</feature>
<dbReference type="InterPro" id="IPR006189">
    <property type="entry name" value="CHASE_dom"/>
</dbReference>
<dbReference type="InterPro" id="IPR036890">
    <property type="entry name" value="HATPase_C_sf"/>
</dbReference>
<evidence type="ECO:0000256" key="4">
    <source>
        <dbReference type="ARBA" id="ARBA00022777"/>
    </source>
</evidence>
<feature type="domain" description="Histidine kinase" evidence="10">
    <location>
        <begin position="408"/>
        <end position="598"/>
    </location>
</feature>
<dbReference type="InterPro" id="IPR050482">
    <property type="entry name" value="Sensor_HK_TwoCompSys"/>
</dbReference>
<evidence type="ECO:0000256" key="3">
    <source>
        <dbReference type="ARBA" id="ARBA00022692"/>
    </source>
</evidence>
<dbReference type="Pfam" id="PF07730">
    <property type="entry name" value="HisKA_3"/>
    <property type="match status" value="1"/>
</dbReference>
<comment type="caution">
    <text evidence="12">The sequence shown here is derived from an EMBL/GenBank/DDBJ whole genome shotgun (WGS) entry which is preliminary data.</text>
</comment>
<evidence type="ECO:0000256" key="8">
    <source>
        <dbReference type="SAM" id="MobiDB-lite"/>
    </source>
</evidence>
<dbReference type="SMART" id="SM01079">
    <property type="entry name" value="CHASE"/>
    <property type="match status" value="1"/>
</dbReference>
<dbReference type="PROSITE" id="PS50839">
    <property type="entry name" value="CHASE"/>
    <property type="match status" value="1"/>
</dbReference>
<dbReference type="SMART" id="SM00387">
    <property type="entry name" value="HATPase_c"/>
    <property type="match status" value="1"/>
</dbReference>
<name>A0ABT2BIX2_9BURK</name>
<keyword evidence="7 9" id="KW-0472">Membrane</keyword>
<evidence type="ECO:0000256" key="2">
    <source>
        <dbReference type="ARBA" id="ARBA00022679"/>
    </source>
</evidence>
<dbReference type="Gene3D" id="3.30.450.350">
    <property type="entry name" value="CHASE domain"/>
    <property type="match status" value="1"/>
</dbReference>
<feature type="domain" description="CHASE" evidence="11">
    <location>
        <begin position="78"/>
        <end position="251"/>
    </location>
</feature>
<dbReference type="Gene3D" id="3.30.565.10">
    <property type="entry name" value="Histidine kinase-like ATPase, C-terminal domain"/>
    <property type="match status" value="1"/>
</dbReference>
<keyword evidence="5 9" id="KW-1133">Transmembrane helix</keyword>
<evidence type="ECO:0000259" key="10">
    <source>
        <dbReference type="PROSITE" id="PS50109"/>
    </source>
</evidence>
<evidence type="ECO:0000256" key="5">
    <source>
        <dbReference type="ARBA" id="ARBA00022989"/>
    </source>
</evidence>